<dbReference type="Gene3D" id="3.30.160.60">
    <property type="entry name" value="Classic Zinc Finger"/>
    <property type="match status" value="1"/>
</dbReference>
<dbReference type="SMART" id="SM00355">
    <property type="entry name" value="ZnF_C2H2"/>
    <property type="match status" value="1"/>
</dbReference>
<evidence type="ECO:0000259" key="1">
    <source>
        <dbReference type="PROSITE" id="PS50157"/>
    </source>
</evidence>
<protein>
    <submittedName>
        <fullName evidence="2">Zinc finger C2H2-type domain protein</fullName>
    </submittedName>
</protein>
<accession>D2REL8</accession>
<gene>
    <name evidence="2" type="ordered locus">Arcpr_1516</name>
</gene>
<evidence type="ECO:0000313" key="3">
    <source>
        <dbReference type="Proteomes" id="UP000001901"/>
    </source>
</evidence>
<keyword evidence="3" id="KW-1185">Reference proteome</keyword>
<dbReference type="KEGG" id="apo:Arcpr_1516"/>
<dbReference type="AlphaFoldDB" id="D2REL8"/>
<evidence type="ECO:0000313" key="2">
    <source>
        <dbReference type="EMBL" id="ADB58562.1"/>
    </source>
</evidence>
<dbReference type="HOGENOM" id="CLU_2270903_0_0_2"/>
<proteinExistence type="predicted"/>
<dbReference type="InterPro" id="IPR013087">
    <property type="entry name" value="Znf_C2H2_type"/>
</dbReference>
<name>D2REL8_ARCPA</name>
<feature type="domain" description="C2H2-type" evidence="1">
    <location>
        <begin position="2"/>
        <end position="25"/>
    </location>
</feature>
<dbReference type="STRING" id="572546.Arcpr_1516"/>
<dbReference type="eggNOG" id="arCOG07930">
    <property type="taxonomic scope" value="Archaea"/>
</dbReference>
<dbReference type="Pfam" id="PF00096">
    <property type="entry name" value="zf-C2H2"/>
    <property type="match status" value="1"/>
</dbReference>
<dbReference type="PROSITE" id="PS00028">
    <property type="entry name" value="ZINC_FINGER_C2H2_1"/>
    <property type="match status" value="1"/>
</dbReference>
<dbReference type="EMBL" id="CP001857">
    <property type="protein sequence ID" value="ADB58562.1"/>
    <property type="molecule type" value="Genomic_DNA"/>
</dbReference>
<sequence length="102" mass="11534">MYYCPECPQSFETLPAIKEHYMHSHNSSVCPICGKPVRKSLACHAKMIWQNRGCELHATLYYLLRTGRGGSAKNNGLYRKAREVAEKVLSSRISWNGGDSDE</sequence>
<reference evidence="2 3" key="1">
    <citation type="journal article" date="2010" name="Stand. Genomic Sci.">
        <title>Complete genome sequence of Archaeoglobus profundus type strain (AV18).</title>
        <authorList>
            <person name="von Jan M."/>
            <person name="Lapidus A."/>
            <person name="Del Rio T.G."/>
            <person name="Copeland A."/>
            <person name="Tice H."/>
            <person name="Cheng J.F."/>
            <person name="Lucas S."/>
            <person name="Chen F."/>
            <person name="Nolan M."/>
            <person name="Goodwin L."/>
            <person name="Han C."/>
            <person name="Pitluck S."/>
            <person name="Liolios K."/>
            <person name="Ivanova N."/>
            <person name="Mavromatis K."/>
            <person name="Ovchinnikova G."/>
            <person name="Chertkov O."/>
            <person name="Pati A."/>
            <person name="Chen A."/>
            <person name="Palaniappan K."/>
            <person name="Land M."/>
            <person name="Hauser L."/>
            <person name="Chang Y.J."/>
            <person name="Jeffries C.D."/>
            <person name="Saunders E."/>
            <person name="Brettin T."/>
            <person name="Detter J.C."/>
            <person name="Chain P."/>
            <person name="Eichinger K."/>
            <person name="Huber H."/>
            <person name="Spring S."/>
            <person name="Rohde M."/>
            <person name="Goker M."/>
            <person name="Wirth R."/>
            <person name="Woyke T."/>
            <person name="Bristow J."/>
            <person name="Eisen J.A."/>
            <person name="Markowitz V."/>
            <person name="Hugenholtz P."/>
            <person name="Kyrpides N.C."/>
            <person name="Klenk H.P."/>
        </authorList>
    </citation>
    <scope>NUCLEOTIDE SEQUENCE [LARGE SCALE GENOMIC DNA]</scope>
    <source>
        <strain evidence="3">DSM 5631 / JCM 9629 / NBRC 100127 / Av18</strain>
    </source>
</reference>
<dbReference type="PROSITE" id="PS50157">
    <property type="entry name" value="ZINC_FINGER_C2H2_2"/>
    <property type="match status" value="1"/>
</dbReference>
<dbReference type="Proteomes" id="UP000001901">
    <property type="component" value="Chromosome"/>
</dbReference>
<organism evidence="2 3">
    <name type="scientific">Archaeoglobus profundus (strain DSM 5631 / JCM 9629 / NBRC 100127 / Av18)</name>
    <dbReference type="NCBI Taxonomy" id="572546"/>
    <lineage>
        <taxon>Archaea</taxon>
        <taxon>Methanobacteriati</taxon>
        <taxon>Methanobacteriota</taxon>
        <taxon>Archaeoglobi</taxon>
        <taxon>Archaeoglobales</taxon>
        <taxon>Archaeoglobaceae</taxon>
        <taxon>Archaeoglobus</taxon>
    </lineage>
</organism>
<dbReference type="PaxDb" id="572546-Arcpr_1516"/>